<evidence type="ECO:0000313" key="1">
    <source>
        <dbReference type="EMBL" id="PFH52296.1"/>
    </source>
</evidence>
<dbReference type="AlphaFoldDB" id="A0A2A9NWS4"/>
<organism evidence="1 2">
    <name type="scientific">Amanita thiersii Skay4041</name>
    <dbReference type="NCBI Taxonomy" id="703135"/>
    <lineage>
        <taxon>Eukaryota</taxon>
        <taxon>Fungi</taxon>
        <taxon>Dikarya</taxon>
        <taxon>Basidiomycota</taxon>
        <taxon>Agaricomycotina</taxon>
        <taxon>Agaricomycetes</taxon>
        <taxon>Agaricomycetidae</taxon>
        <taxon>Agaricales</taxon>
        <taxon>Pluteineae</taxon>
        <taxon>Amanitaceae</taxon>
        <taxon>Amanita</taxon>
    </lineage>
</organism>
<sequence length="387" mass="44143">MFDYNSLPNEIWLQIFQLATDSHLHYAYLRYTPFQPLPGQGGKREAAILAVKSNLSLVCKRWRLLTAELLFRDIRIAHGVEGLKGALQVSASDGENCARWVRRVVLPYSSTLSTPQRSPRVAIEILQLCHCLEALVRPQYLPPGALRFDFEVENVSLPSLQRLEWWHNNEAERSGGINSLCGVLCNSPNLKYLFIGGLIGQYRTSAHQNIFLPQLTTLRLHIVDGLLLHQVMRNWILPSLRHIILDTPGLVSQSLYVIWDIHGPELRTVEFGKHLRFLMNDNVAACLQRCQQLQEINYYILFTMTPEIATPHLHLKTIGLHAAVNQLLVEPGAVWSKIEQHFTALLNEQLPSLQRIVLYGDWRGVVSNPRFLPILQRAEQVGCLMVY</sequence>
<gene>
    <name evidence="1" type="ORF">AMATHDRAFT_74346</name>
</gene>
<evidence type="ECO:0000313" key="2">
    <source>
        <dbReference type="Proteomes" id="UP000242287"/>
    </source>
</evidence>
<protein>
    <submittedName>
        <fullName evidence="1">Uncharacterized protein</fullName>
    </submittedName>
</protein>
<dbReference type="Gene3D" id="3.80.10.10">
    <property type="entry name" value="Ribonuclease Inhibitor"/>
    <property type="match status" value="1"/>
</dbReference>
<dbReference type="Proteomes" id="UP000242287">
    <property type="component" value="Unassembled WGS sequence"/>
</dbReference>
<accession>A0A2A9NWS4</accession>
<dbReference type="EMBL" id="KZ301980">
    <property type="protein sequence ID" value="PFH52296.1"/>
    <property type="molecule type" value="Genomic_DNA"/>
</dbReference>
<dbReference type="STRING" id="703135.A0A2A9NWS4"/>
<proteinExistence type="predicted"/>
<reference evidence="1 2" key="1">
    <citation type="submission" date="2014-02" db="EMBL/GenBank/DDBJ databases">
        <title>Transposable element dynamics among asymbiotic and ectomycorrhizal Amanita fungi.</title>
        <authorList>
            <consortium name="DOE Joint Genome Institute"/>
            <person name="Hess J."/>
            <person name="Skrede I."/>
            <person name="Wolfe B."/>
            <person name="LaButti K."/>
            <person name="Ohm R.A."/>
            <person name="Grigoriev I.V."/>
            <person name="Pringle A."/>
        </authorList>
    </citation>
    <scope>NUCLEOTIDE SEQUENCE [LARGE SCALE GENOMIC DNA]</scope>
    <source>
        <strain evidence="1 2">SKay4041</strain>
    </source>
</reference>
<dbReference type="OrthoDB" id="3256525at2759"/>
<name>A0A2A9NWS4_9AGAR</name>
<dbReference type="InterPro" id="IPR032675">
    <property type="entry name" value="LRR_dom_sf"/>
</dbReference>
<keyword evidence="2" id="KW-1185">Reference proteome</keyword>